<dbReference type="STRING" id="1579979.WM2015_2666"/>
<dbReference type="OrthoDB" id="656942at2"/>
<proteinExistence type="predicted"/>
<sequence>MRLLFLVIALLGTATVIAGSGRAIDWYSIDGGGTMDANGGSWNLQGSFGQADATSASAMTGSGLSLTGGFWSLNATALDDLFRDRFEGRAFSFSSQLAPSFRHPRCTTCHAVAATDFRRVTDNPPGVLPAAHPVVSASTDCTGCHNASVLPIEGTIDPGWQSAPIAFDFRDRSDLELCNLASQPVSGHSPLEHMSEDKLVLWAVGDGRLPFGGTVPTAPPNDIAQWRGLIQQWVAAGMPCD</sequence>
<evidence type="ECO:0000313" key="2">
    <source>
        <dbReference type="Proteomes" id="UP000066624"/>
    </source>
</evidence>
<gene>
    <name evidence="1" type="ORF">WM2015_2666</name>
</gene>
<accession>A0A0K0XZB1</accession>
<dbReference type="InterPro" id="IPR036280">
    <property type="entry name" value="Multihaem_cyt_sf"/>
</dbReference>
<protein>
    <submittedName>
        <fullName evidence="1">Uncharacterized protein</fullName>
    </submittedName>
</protein>
<dbReference type="AlphaFoldDB" id="A0A0K0XZB1"/>
<evidence type="ECO:0000313" key="1">
    <source>
        <dbReference type="EMBL" id="AKS43024.1"/>
    </source>
</evidence>
<dbReference type="KEGG" id="wma:WM2015_2666"/>
<dbReference type="EMBL" id="CP012154">
    <property type="protein sequence ID" value="AKS43024.1"/>
    <property type="molecule type" value="Genomic_DNA"/>
</dbReference>
<dbReference type="SUPFAM" id="SSF48695">
    <property type="entry name" value="Multiheme cytochromes"/>
    <property type="match status" value="1"/>
</dbReference>
<keyword evidence="2" id="KW-1185">Reference proteome</keyword>
<organism evidence="1 2">
    <name type="scientific">Wenzhouxiangella marina</name>
    <dbReference type="NCBI Taxonomy" id="1579979"/>
    <lineage>
        <taxon>Bacteria</taxon>
        <taxon>Pseudomonadati</taxon>
        <taxon>Pseudomonadota</taxon>
        <taxon>Gammaproteobacteria</taxon>
        <taxon>Chromatiales</taxon>
        <taxon>Wenzhouxiangellaceae</taxon>
        <taxon>Wenzhouxiangella</taxon>
    </lineage>
</organism>
<dbReference type="Proteomes" id="UP000066624">
    <property type="component" value="Chromosome"/>
</dbReference>
<name>A0A0K0XZB1_9GAMM</name>
<dbReference type="RefSeq" id="WP_049726535.1">
    <property type="nucleotide sequence ID" value="NZ_CP012154.1"/>
</dbReference>
<reference evidence="1 2" key="1">
    <citation type="submission" date="2015-07" db="EMBL/GenBank/DDBJ databases">
        <authorList>
            <person name="Noorani M."/>
        </authorList>
    </citation>
    <scope>NUCLEOTIDE SEQUENCE [LARGE SCALE GENOMIC DNA]</scope>
    <source>
        <strain evidence="1 2">KCTC 42284</strain>
    </source>
</reference>